<dbReference type="Proteomes" id="UP000324575">
    <property type="component" value="Unassembled WGS sequence"/>
</dbReference>
<reference evidence="1 2" key="1">
    <citation type="submission" date="2019-03" db="EMBL/GenBank/DDBJ databases">
        <title>Single cell metagenomics reveals metabolic interactions within the superorganism composed of flagellate Streblomastix strix and complex community of Bacteroidetes bacteria on its surface.</title>
        <authorList>
            <person name="Treitli S.C."/>
            <person name="Kolisko M."/>
            <person name="Husnik F."/>
            <person name="Keeling P."/>
            <person name="Hampl V."/>
        </authorList>
    </citation>
    <scope>NUCLEOTIDE SEQUENCE [LARGE SCALE GENOMIC DNA]</scope>
    <source>
        <strain evidence="1">St1</strain>
    </source>
</reference>
<protein>
    <submittedName>
        <fullName evidence="1">Uncharacterized protein</fullName>
    </submittedName>
</protein>
<comment type="caution">
    <text evidence="1">The sequence shown here is derived from an EMBL/GenBank/DDBJ whole genome shotgun (WGS) entry which is preliminary data.</text>
</comment>
<accession>A0A5M8P3B9</accession>
<evidence type="ECO:0000313" key="2">
    <source>
        <dbReference type="Proteomes" id="UP000324575"/>
    </source>
</evidence>
<gene>
    <name evidence="1" type="ORF">EZS26_001048</name>
</gene>
<organism evidence="1 2">
    <name type="scientific">Candidatus Ordinivivax streblomastigis</name>
    <dbReference type="NCBI Taxonomy" id="2540710"/>
    <lineage>
        <taxon>Bacteria</taxon>
        <taxon>Pseudomonadati</taxon>
        <taxon>Bacteroidota</taxon>
        <taxon>Bacteroidia</taxon>
        <taxon>Bacteroidales</taxon>
        <taxon>Candidatus Ordinivivax</taxon>
    </lineage>
</organism>
<proteinExistence type="predicted"/>
<name>A0A5M8P3B9_9BACT</name>
<evidence type="ECO:0000313" key="1">
    <source>
        <dbReference type="EMBL" id="KAA6302878.1"/>
    </source>
</evidence>
<dbReference type="EMBL" id="SNRX01000005">
    <property type="protein sequence ID" value="KAA6302878.1"/>
    <property type="molecule type" value="Genomic_DNA"/>
</dbReference>
<sequence length="1531" mass="160686">MAKELIARGQATIHTQKDAYTINQSVGEYVFSATNDANIASDVSFTSTIKVTLGDTNSTDFTIGTITKPAGFSSITVNNTNKTITYAVAANTANLADNGIITIPVIIKGETYSVSFVWSKTKSGNPGQDGYTVNASRQSYVVSTDKDGKIHTAVTTTTIISAFKGSTAITPTIGTLPSVAGCTLSKSGTTVTIIFNTGTSLAENGMIDIPVTVDGKIFTISFAYAKARTGATGDAGVDANILDWVADWNTNKTVIGQDSVITPKIFAGVKNSNGTLTGIALGRFSLSTLNTSGQIITETIDGIYGFKDGNKTFFVDNGGNAQLGRGNQFVKYNAATGKIEFGSEVSLNWAGATYIDANGIFTGTLSANTVNALNINASQITAGTINAARIDVASLKASLITAANIEAVTLNVTKGTIGGWTIDTDSIFLGTKNNTSGASTAASGAMTIGSTGIRGFKWHLDATGAGAVAGGNISWDAAGNVTFASSVSLNWTTPINGITTALGGSFYPKLTQISSTGIYTGTLTAAQVNAVSIDAGSIQTGILCADRIAAGSITATQLDAASIQAYIINVDYINGLECAFTQGTIGGWSMDSESISSATHGIENEAFIQIRSVASGSGYWYNGEYNPYGLVMTWNNQERGIIIGEQRISSDIIVIPRLRGNAGHFSFGEIAETSDTVKNGFIGIQMMGADSTEYFCLSANTLSGYTEIYNRIAGWGFDDSSIWKNNVSLGSDGSIRNGSKWQLNDDGSGRVANGNILWDASGNVTFASSVSLNWTNPINTITSALGGASYPKLTQITSTGIYTGTLNASQITAGTVSADRIAVGSISADKLDAASIKANIINTDYINGLSCTFAKGTIGGWTITNDTIYNVTNNQYFILRTNEASGSGAPSSYARRGLTLYMEDVSIEAGAVKIVQMGVLGSINATQSYPATPNYGFRIALKGGKDVFRADNTGAIIAGWNFDADSIFKGTKANTSGAYTSASGYITMGANGIRGYKWRLDATGAGTVAGGNIAWDASGNVTFGSSVSLNWINYTDNKVNALDTDGRNYALDTSNNYTNYVSLTNSLNQCILIYQVNARNWKAGDVIVVSFDYYFSNLAFNSSQTSISIQGSGDVTGWNPGFNGYLISDKLALATTGSIHLSYSVVITAEQARNNTFTLNVRHDYLSGIVSLRNLKVEKNKETGWSPAPEDIGNRLTKITSTGIYTGTITANQINIDSTLVVGGSTYNGSISVRDASNSVKATLDRTGITAVGGTIGGWTIASNQISKNSVVLSADGSITNGNKWKLNNDGSGQVANGNISWTASGTVTVTGTINATAGQIGGFEIGYGRIGSTASGMDGGGLAIYDDLFRVGSTTSYVLWGDNTFPSTSGSYSSGRISNNKSNYYGNNYGIYIDVTGGRRNLGIYSNAVIMAPSVIGNKVKTIAFSGSGYSIDFSQCNVFFIYGTSNYGVTLPSEANVADMFGYSTLPADFGFVFTLIYNYNYGNKLTINDLRNNNGSLANIAMEKGDSLTVLCSKFPAFHYQVIHRNST</sequence>